<name>F4BKD6_9GAMM</name>
<evidence type="ECO:0000313" key="2">
    <source>
        <dbReference type="Proteomes" id="UP000008303"/>
    </source>
</evidence>
<accession>F4BKD6</accession>
<dbReference type="EMBL" id="CP002558">
    <property type="protein sequence ID" value="AEB28630.1"/>
    <property type="molecule type" value="Genomic_DNA"/>
</dbReference>
<protein>
    <submittedName>
        <fullName evidence="1">Uncharacterized protein</fullName>
    </submittedName>
</protein>
<dbReference type="InterPro" id="IPR021699">
    <property type="entry name" value="DUF3281"/>
</dbReference>
<dbReference type="Proteomes" id="UP000008303">
    <property type="component" value="Chromosome"/>
</dbReference>
<dbReference type="AlphaFoldDB" id="F4BKD6"/>
<dbReference type="HOGENOM" id="CLU_088189_0_0_6"/>
<gene>
    <name evidence="1" type="ordered locus">FN3523_0773</name>
</gene>
<proteinExistence type="predicted"/>
<sequence length="217" mass="23676">MGKTIERVESKTPLRDSDIKGTITWHAPDTAVLADNKTVVDVLQVNCENDNCTANSNPTAYNLTVGSNTISVSGTVTVDGKTIDLATDVKPITEDTEEVKSTFTFQTGTLPEGLTLQALVDALNQNKTSAHGTFDASNTSLRITCDNGYGWLRNIDPPYGEFQHSDSSRGVAQAVWDVDTNSFYSTGARDIDYTTNGNKYRSGANRYTWNMGCWPDQ</sequence>
<dbReference type="Pfam" id="PF11685">
    <property type="entry name" value="DUF3281"/>
    <property type="match status" value="1"/>
</dbReference>
<organism evidence="1 2">
    <name type="scientific">Francisella hispaniensis</name>
    <dbReference type="NCBI Taxonomy" id="622488"/>
    <lineage>
        <taxon>Bacteria</taxon>
        <taxon>Pseudomonadati</taxon>
        <taxon>Pseudomonadota</taxon>
        <taxon>Gammaproteobacteria</taxon>
        <taxon>Thiotrichales</taxon>
        <taxon>Francisellaceae</taxon>
        <taxon>Francisella</taxon>
    </lineage>
</organism>
<reference evidence="2" key="1">
    <citation type="journal article" date="2011" name="Appl. Environ. Microbiol.">
        <title>Common ancestry and novel genetic traits of Francisella novicida-like isolates from North America and Australia as revealed by comparative genomic analyses.</title>
        <authorList>
            <person name="Siddaramappa S."/>
            <person name="Challacombe J.F."/>
            <person name="Petersen J.M."/>
            <person name="Pillai S."/>
            <person name="Hogg G."/>
            <person name="Kuske C.R."/>
        </authorList>
    </citation>
    <scope>NUCLEOTIDE SEQUENCE [LARGE SCALE GENOMIC DNA]</scope>
    <source>
        <strain evidence="2">3523</strain>
    </source>
</reference>
<dbReference type="KEGG" id="fcn:FN3523_0773"/>
<evidence type="ECO:0000313" key="1">
    <source>
        <dbReference type="EMBL" id="AEB28630.1"/>
    </source>
</evidence>
<dbReference type="PATRIC" id="fig|676032.3.peg.777"/>